<dbReference type="PROSITE" id="PS50850">
    <property type="entry name" value="MFS"/>
    <property type="match status" value="1"/>
</dbReference>
<sequence>MYQLFITLGIFTANCINYGTEDRAGTDSWRIPLGITLIWGAILGIGILFFPESPRYDYRWGRERRAAQTLRAFYGVPENHVVIQRELEEIHEKVEEDKSLQDEKWYEMFSYPTMKQRLFVGTALQGLQQLSGANYYFYYATTVFKGAGIENDYVTQMILGGVNFGTTFLGLYFIERFGRRPSLFYGAIWMFVCFMVYSSVGHFALNRDDPTKTPAAGKALVIFSCLFILGYASTWGPIIWAVIAELYPSRYRARAMAIPTAFNWMWNFLISFFTPFIVSAIDFRYGYVFTGCLGLSAFLIYFGVMETKGRTLEEIDTLYKLGVKPWKSAGYVIPAPEGEAEEEFGRYQEQQEQQSGGPVSPSENQAHIGPRLTPQLGVTDSSRPPPGHTQPDNSQFNVPSQQSSSAASRPQDIPGGQDYSHGPGPGPGPGSGPSGQHMQEQSVSGQ</sequence>
<keyword evidence="6 9" id="KW-0472">Membrane</keyword>
<dbReference type="InterPro" id="IPR036259">
    <property type="entry name" value="MFS_trans_sf"/>
</dbReference>
<dbReference type="InterPro" id="IPR050360">
    <property type="entry name" value="MFS_Sugar_Transporters"/>
</dbReference>
<dbReference type="EMBL" id="AZGZ01000003">
    <property type="protein sequence ID" value="KZZ96306.1"/>
    <property type="molecule type" value="Genomic_DNA"/>
</dbReference>
<dbReference type="Proteomes" id="UP000242877">
    <property type="component" value="Unassembled WGS sequence"/>
</dbReference>
<organism evidence="11 12">
    <name type="scientific">Ascosphaera apis ARSEF 7405</name>
    <dbReference type="NCBI Taxonomy" id="392613"/>
    <lineage>
        <taxon>Eukaryota</taxon>
        <taxon>Fungi</taxon>
        <taxon>Dikarya</taxon>
        <taxon>Ascomycota</taxon>
        <taxon>Pezizomycotina</taxon>
        <taxon>Eurotiomycetes</taxon>
        <taxon>Eurotiomycetidae</taxon>
        <taxon>Onygenales</taxon>
        <taxon>Ascosphaeraceae</taxon>
        <taxon>Ascosphaera</taxon>
    </lineage>
</organism>
<feature type="region of interest" description="Disordered" evidence="8">
    <location>
        <begin position="340"/>
        <end position="446"/>
    </location>
</feature>
<keyword evidence="4 9" id="KW-0812">Transmembrane</keyword>
<dbReference type="PANTHER" id="PTHR48022:SF39">
    <property type="entry name" value="MONOSACCHARIDE TRANSPORTER, PUTATIVE-RELATED"/>
    <property type="match status" value="1"/>
</dbReference>
<dbReference type="Gene3D" id="1.20.1250.20">
    <property type="entry name" value="MFS general substrate transporter like domains"/>
    <property type="match status" value="1"/>
</dbReference>
<dbReference type="PANTHER" id="PTHR48022">
    <property type="entry name" value="PLASTIDIC GLUCOSE TRANSPORTER 4"/>
    <property type="match status" value="1"/>
</dbReference>
<dbReference type="VEuPathDB" id="FungiDB:AAP_01079"/>
<proteinExistence type="inferred from homology"/>
<evidence type="ECO:0000259" key="10">
    <source>
        <dbReference type="PROSITE" id="PS50850"/>
    </source>
</evidence>
<dbReference type="SUPFAM" id="SSF103473">
    <property type="entry name" value="MFS general substrate transporter"/>
    <property type="match status" value="1"/>
</dbReference>
<evidence type="ECO:0000313" key="11">
    <source>
        <dbReference type="EMBL" id="KZZ96306.1"/>
    </source>
</evidence>
<dbReference type="GO" id="GO:0005351">
    <property type="term" value="F:carbohydrate:proton symporter activity"/>
    <property type="evidence" value="ECO:0007669"/>
    <property type="project" value="TreeGrafter"/>
</dbReference>
<feature type="transmembrane region" description="Helical" evidence="9">
    <location>
        <begin position="31"/>
        <end position="50"/>
    </location>
</feature>
<protein>
    <submittedName>
        <fullName evidence="11">General substrate transporter</fullName>
    </submittedName>
</protein>
<comment type="subcellular location">
    <subcellularLocation>
        <location evidence="1">Membrane</location>
        <topology evidence="1">Multi-pass membrane protein</topology>
    </subcellularLocation>
</comment>
<dbReference type="AlphaFoldDB" id="A0A168C950"/>
<feature type="compositionally biased region" description="Polar residues" evidence="8">
    <location>
        <begin position="348"/>
        <end position="365"/>
    </location>
</feature>
<feature type="transmembrane region" description="Helical" evidence="9">
    <location>
        <begin position="118"/>
        <end position="138"/>
    </location>
</feature>
<keyword evidence="3 7" id="KW-0813">Transport</keyword>
<feature type="domain" description="Major facilitator superfamily (MFS) profile" evidence="10">
    <location>
        <begin position="1"/>
        <end position="308"/>
    </location>
</feature>
<feature type="transmembrane region" description="Helical" evidence="9">
    <location>
        <begin position="183"/>
        <end position="200"/>
    </location>
</feature>
<evidence type="ECO:0000256" key="3">
    <source>
        <dbReference type="ARBA" id="ARBA00022448"/>
    </source>
</evidence>
<evidence type="ECO:0000256" key="1">
    <source>
        <dbReference type="ARBA" id="ARBA00004141"/>
    </source>
</evidence>
<comment type="caution">
    <text evidence="11">The sequence shown here is derived from an EMBL/GenBank/DDBJ whole genome shotgun (WGS) entry which is preliminary data.</text>
</comment>
<dbReference type="PROSITE" id="PS00216">
    <property type="entry name" value="SUGAR_TRANSPORT_1"/>
    <property type="match status" value="1"/>
</dbReference>
<evidence type="ECO:0000256" key="4">
    <source>
        <dbReference type="ARBA" id="ARBA00022692"/>
    </source>
</evidence>
<evidence type="ECO:0000256" key="8">
    <source>
        <dbReference type="SAM" id="MobiDB-lite"/>
    </source>
</evidence>
<evidence type="ECO:0000313" key="12">
    <source>
        <dbReference type="Proteomes" id="UP000242877"/>
    </source>
</evidence>
<keyword evidence="12" id="KW-1185">Reference proteome</keyword>
<feature type="transmembrane region" description="Helical" evidence="9">
    <location>
        <begin position="264"/>
        <end position="281"/>
    </location>
</feature>
<feature type="compositionally biased region" description="Polar residues" evidence="8">
    <location>
        <begin position="436"/>
        <end position="446"/>
    </location>
</feature>
<comment type="similarity">
    <text evidence="2 7">Belongs to the major facilitator superfamily. Sugar transporter (TC 2.A.1.1) family.</text>
</comment>
<dbReference type="InterPro" id="IPR005829">
    <property type="entry name" value="Sugar_transporter_CS"/>
</dbReference>
<dbReference type="NCBIfam" id="TIGR00879">
    <property type="entry name" value="SP"/>
    <property type="match status" value="1"/>
</dbReference>
<dbReference type="InterPro" id="IPR020846">
    <property type="entry name" value="MFS_dom"/>
</dbReference>
<evidence type="ECO:0000256" key="7">
    <source>
        <dbReference type="RuleBase" id="RU003346"/>
    </source>
</evidence>
<dbReference type="Pfam" id="PF00083">
    <property type="entry name" value="Sugar_tr"/>
    <property type="match status" value="1"/>
</dbReference>
<dbReference type="PRINTS" id="PR00171">
    <property type="entry name" value="SUGRTRNSPORT"/>
</dbReference>
<feature type="transmembrane region" description="Helical" evidence="9">
    <location>
        <begin position="153"/>
        <end position="174"/>
    </location>
</feature>
<evidence type="ECO:0000256" key="9">
    <source>
        <dbReference type="SAM" id="Phobius"/>
    </source>
</evidence>
<feature type="transmembrane region" description="Helical" evidence="9">
    <location>
        <begin position="220"/>
        <end position="243"/>
    </location>
</feature>
<reference evidence="11 12" key="1">
    <citation type="journal article" date="2016" name="Genome Biol. Evol.">
        <title>Divergent and convergent evolution of fungal pathogenicity.</title>
        <authorList>
            <person name="Shang Y."/>
            <person name="Xiao G."/>
            <person name="Zheng P."/>
            <person name="Cen K."/>
            <person name="Zhan S."/>
            <person name="Wang C."/>
        </authorList>
    </citation>
    <scope>NUCLEOTIDE SEQUENCE [LARGE SCALE GENOMIC DNA]</scope>
    <source>
        <strain evidence="11 12">ARSEF 7405</strain>
    </source>
</reference>
<name>A0A168C950_9EURO</name>
<evidence type="ECO:0000256" key="5">
    <source>
        <dbReference type="ARBA" id="ARBA00022989"/>
    </source>
</evidence>
<dbReference type="GO" id="GO:0016020">
    <property type="term" value="C:membrane"/>
    <property type="evidence" value="ECO:0007669"/>
    <property type="project" value="UniProtKB-SubCell"/>
</dbReference>
<keyword evidence="5 9" id="KW-1133">Transmembrane helix</keyword>
<dbReference type="InterPro" id="IPR005828">
    <property type="entry name" value="MFS_sugar_transport-like"/>
</dbReference>
<gene>
    <name evidence="11" type="ORF">AAP_01079</name>
</gene>
<dbReference type="InterPro" id="IPR003663">
    <property type="entry name" value="Sugar/inositol_transpt"/>
</dbReference>
<feature type="transmembrane region" description="Helical" evidence="9">
    <location>
        <begin position="287"/>
        <end position="304"/>
    </location>
</feature>
<evidence type="ECO:0000256" key="6">
    <source>
        <dbReference type="ARBA" id="ARBA00023136"/>
    </source>
</evidence>
<dbReference type="OrthoDB" id="2241241at2759"/>
<feature type="compositionally biased region" description="Polar residues" evidence="8">
    <location>
        <begin position="390"/>
        <end position="399"/>
    </location>
</feature>
<evidence type="ECO:0000256" key="2">
    <source>
        <dbReference type="ARBA" id="ARBA00010992"/>
    </source>
</evidence>
<accession>A0A168C950</accession>